<gene>
    <name evidence="1" type="ORF">ATOP_09140</name>
</gene>
<dbReference type="Proteomes" id="UP001055025">
    <property type="component" value="Unassembled WGS sequence"/>
</dbReference>
<evidence type="ECO:0000313" key="1">
    <source>
        <dbReference type="EMBL" id="GJM55259.1"/>
    </source>
</evidence>
<evidence type="ECO:0000313" key="2">
    <source>
        <dbReference type="Proteomes" id="UP001055025"/>
    </source>
</evidence>
<accession>A0AAV5B3D2</accession>
<dbReference type="RefSeq" id="WP_265590755.1">
    <property type="nucleotide sequence ID" value="NZ_BQKC01000001.1"/>
</dbReference>
<dbReference type="Gene3D" id="3.40.50.300">
    <property type="entry name" value="P-loop containing nucleotide triphosphate hydrolases"/>
    <property type="match status" value="1"/>
</dbReference>
<dbReference type="InterPro" id="IPR027417">
    <property type="entry name" value="P-loop_NTPase"/>
</dbReference>
<dbReference type="AlphaFoldDB" id="A0AAV5B3D2"/>
<organism evidence="1 2">
    <name type="scientific">Granulimonas faecalis</name>
    <dbReference type="NCBI Taxonomy" id="2894155"/>
    <lineage>
        <taxon>Bacteria</taxon>
        <taxon>Bacillati</taxon>
        <taxon>Actinomycetota</taxon>
        <taxon>Coriobacteriia</taxon>
        <taxon>Coriobacteriales</taxon>
        <taxon>Kribbibacteriaceae</taxon>
        <taxon>Granulimonas</taxon>
    </lineage>
</organism>
<name>A0AAV5B3D2_9ACTN</name>
<protein>
    <submittedName>
        <fullName evidence="1">Uncharacterized protein</fullName>
    </submittedName>
</protein>
<reference evidence="1" key="1">
    <citation type="journal article" date="2022" name="Int. J. Syst. Evol. Microbiol.">
        <title>Granulimonas faecalis gen. nov., sp. nov., and Leptogranulimonas caecicola gen. nov., sp. nov., novel lactate-producing Atopobiaceae bacteria isolated from mouse intestines, and an emended description of the family Atopobiaceae.</title>
        <authorList>
            <person name="Morinaga K."/>
            <person name="Kusada H."/>
            <person name="Sakamoto S."/>
            <person name="Murakami T."/>
            <person name="Toyoda A."/>
            <person name="Mori H."/>
            <person name="Meng X.Y."/>
            <person name="Takashino M."/>
            <person name="Murotomi K."/>
            <person name="Tamaki H."/>
        </authorList>
    </citation>
    <scope>NUCLEOTIDE SEQUENCE</scope>
    <source>
        <strain evidence="1">OPF53</strain>
    </source>
</reference>
<sequence length="389" mass="43576">MRPVEDHDLKTKKAKYIHSLIEEAKSGVAGASEDTPDFYSQWLQGDVKKHLAFMSLARRDGDMNGIRKQAELAQEAYVAKAASLYRALDDAVVRTERLIASNEYYHAELTDEELLALPEVPVDDLSFELGADESGEPVRLDFAETPHLVELCVFGTGGPQESLVDVVAGALGERCGVQFVAIGPSSKRCSDDASPLCIPRACSPYAKSASVDWLTAEMEQRKRLLALGMQTGPELFVFASDMDADSWLYDWDGLRPVAEEGRDLGVHLVATVDNLWHMKTAVEPPTIDGLVKTSLDDMVISIKEESIGDGGSLYRLLTSKEFDIWAEYCKQMEARKSYRSELQSIKGLGRQFARGFATFQELLNYRQLDNRARFELRHAIHNRKREHRE</sequence>
<proteinExistence type="predicted"/>
<keyword evidence="2" id="KW-1185">Reference proteome</keyword>
<comment type="caution">
    <text evidence="1">The sequence shown here is derived from an EMBL/GenBank/DDBJ whole genome shotgun (WGS) entry which is preliminary data.</text>
</comment>
<dbReference type="EMBL" id="BQKC01000001">
    <property type="protein sequence ID" value="GJM55259.1"/>
    <property type="molecule type" value="Genomic_DNA"/>
</dbReference>